<evidence type="ECO:0000259" key="5">
    <source>
        <dbReference type="Pfam" id="PF03819"/>
    </source>
</evidence>
<proteinExistence type="inferred from homology"/>
<dbReference type="EMBL" id="CAJRAF010000002">
    <property type="protein sequence ID" value="CAG5007153.1"/>
    <property type="molecule type" value="Genomic_DNA"/>
</dbReference>
<evidence type="ECO:0000313" key="7">
    <source>
        <dbReference type="Proteomes" id="UP000680038"/>
    </source>
</evidence>
<dbReference type="GO" id="GO:0046081">
    <property type="term" value="P:dUTP catabolic process"/>
    <property type="evidence" value="ECO:0007669"/>
    <property type="project" value="TreeGrafter"/>
</dbReference>
<dbReference type="NCBIfam" id="TIGR00444">
    <property type="entry name" value="mazG"/>
    <property type="match status" value="1"/>
</dbReference>
<keyword evidence="6" id="KW-0378">Hydrolase</keyword>
<dbReference type="PANTHER" id="PTHR30522:SF0">
    <property type="entry name" value="NUCLEOSIDE TRIPHOSPHATE PYROPHOSPHOHYDROLASE"/>
    <property type="match status" value="1"/>
</dbReference>
<dbReference type="FunFam" id="1.10.287.1080:FF:000001">
    <property type="entry name" value="Nucleoside triphosphate pyrophosphohydrolase"/>
    <property type="match status" value="1"/>
</dbReference>
<comment type="caution">
    <text evidence="6">The sequence shown here is derived from an EMBL/GenBank/DDBJ whole genome shotgun (WGS) entry which is preliminary data.</text>
</comment>
<dbReference type="InterPro" id="IPR048015">
    <property type="entry name" value="NTP-PPase_MazG-like_N"/>
</dbReference>
<sequence length="277" mass="32167">MKKNFDELPSSRQEQLMAFDRLLTIMDELREQCPWDRKQTMDTLRHLTIEETYELSDAILEKDLPEIKKELGDILLHIVFYAKIGSEADEQDPLRFDIKDVLNGICEKLIARHPHIYGDAVAKDEETVKQNWEKLKLKEGNKSVLSGVPASLPALVKAMRIQEKARGAGFDWDEKHQVWDKVEEELTEFKEHFNIEATAMVNQEEAEGEFGDLLFSLVNYSRFVNINPETALERTNKKFIRRFQFMEEASKADGKTLHDMTLAEMDDYWNQAKAQGV</sequence>
<reference evidence="6" key="1">
    <citation type="submission" date="2021-04" db="EMBL/GenBank/DDBJ databases">
        <authorList>
            <person name="Rodrigo-Torres L."/>
            <person name="Arahal R. D."/>
            <person name="Lucena T."/>
        </authorList>
    </citation>
    <scope>NUCLEOTIDE SEQUENCE</scope>
    <source>
        <strain evidence="6">CECT 9275</strain>
    </source>
</reference>
<evidence type="ECO:0000256" key="2">
    <source>
        <dbReference type="ARBA" id="ARBA00061115"/>
    </source>
</evidence>
<dbReference type="GO" id="GO:0046052">
    <property type="term" value="P:UTP catabolic process"/>
    <property type="evidence" value="ECO:0007669"/>
    <property type="project" value="TreeGrafter"/>
</dbReference>
<dbReference type="AlphaFoldDB" id="A0A916NMK1"/>
<evidence type="ECO:0000256" key="3">
    <source>
        <dbReference type="ARBA" id="ARBA00066372"/>
    </source>
</evidence>
<dbReference type="GO" id="GO:0006203">
    <property type="term" value="P:dGTP catabolic process"/>
    <property type="evidence" value="ECO:0007669"/>
    <property type="project" value="TreeGrafter"/>
</dbReference>
<dbReference type="GO" id="GO:0006950">
    <property type="term" value="P:response to stress"/>
    <property type="evidence" value="ECO:0007669"/>
    <property type="project" value="UniProtKB-ARBA"/>
</dbReference>
<dbReference type="Proteomes" id="UP000680038">
    <property type="component" value="Unassembled WGS sequence"/>
</dbReference>
<dbReference type="InterPro" id="IPR011551">
    <property type="entry name" value="NTP_PyrPHydrolase_MazG"/>
</dbReference>
<dbReference type="FunFam" id="1.10.287.1080:FF:000003">
    <property type="entry name" value="Nucleoside triphosphate pyrophosphohydrolase"/>
    <property type="match status" value="1"/>
</dbReference>
<name>A0A916NMK1_9BACT</name>
<dbReference type="PANTHER" id="PTHR30522">
    <property type="entry name" value="NUCLEOSIDE TRIPHOSPHATE PYROPHOSPHOHYDROLASE"/>
    <property type="match status" value="1"/>
</dbReference>
<dbReference type="EC" id="3.6.1.8" evidence="3"/>
<comment type="similarity">
    <text evidence="2">Belongs to the nucleoside triphosphate pyrophosphohydrolase family.</text>
</comment>
<dbReference type="GO" id="GO:0046047">
    <property type="term" value="P:TTP catabolic process"/>
    <property type="evidence" value="ECO:0007669"/>
    <property type="project" value="TreeGrafter"/>
</dbReference>
<feature type="domain" description="NTP pyrophosphohydrolase MazG-like" evidence="5">
    <location>
        <begin position="39"/>
        <end position="116"/>
    </location>
</feature>
<gene>
    <name evidence="6" type="primary">mazG</name>
    <name evidence="6" type="ORF">DYBT9275_03975</name>
</gene>
<keyword evidence="7" id="KW-1185">Reference proteome</keyword>
<evidence type="ECO:0000256" key="1">
    <source>
        <dbReference type="ARBA" id="ARBA00052141"/>
    </source>
</evidence>
<dbReference type="GO" id="GO:0046076">
    <property type="term" value="P:dTTP catabolic process"/>
    <property type="evidence" value="ECO:0007669"/>
    <property type="project" value="TreeGrafter"/>
</dbReference>
<dbReference type="InterPro" id="IPR048011">
    <property type="entry name" value="NTP-PPase_MazG-like_C"/>
</dbReference>
<evidence type="ECO:0000313" key="6">
    <source>
        <dbReference type="EMBL" id="CAG5007153.1"/>
    </source>
</evidence>
<comment type="catalytic activity">
    <reaction evidence="1">
        <text>ATP + H2O = AMP + diphosphate + H(+)</text>
        <dbReference type="Rhea" id="RHEA:14245"/>
        <dbReference type="ChEBI" id="CHEBI:15377"/>
        <dbReference type="ChEBI" id="CHEBI:15378"/>
        <dbReference type="ChEBI" id="CHEBI:30616"/>
        <dbReference type="ChEBI" id="CHEBI:33019"/>
        <dbReference type="ChEBI" id="CHEBI:456215"/>
        <dbReference type="EC" id="3.6.1.8"/>
    </reaction>
</comment>
<dbReference type="CDD" id="cd11528">
    <property type="entry name" value="NTP-PPase_MazG_Nterm"/>
    <property type="match status" value="1"/>
</dbReference>
<dbReference type="GO" id="GO:0047693">
    <property type="term" value="F:ATP diphosphatase activity"/>
    <property type="evidence" value="ECO:0007669"/>
    <property type="project" value="UniProtKB-EC"/>
</dbReference>
<protein>
    <recommendedName>
        <fullName evidence="4">Nucleoside triphosphate pyrophosphohydrolase</fullName>
        <ecNumber evidence="3">3.6.1.8</ecNumber>
    </recommendedName>
</protein>
<dbReference type="SUPFAM" id="SSF101386">
    <property type="entry name" value="all-alpha NTP pyrophosphatases"/>
    <property type="match status" value="2"/>
</dbReference>
<accession>A0A916NMK1</accession>
<dbReference type="Pfam" id="PF03819">
    <property type="entry name" value="MazG"/>
    <property type="match status" value="1"/>
</dbReference>
<dbReference type="GO" id="GO:0046061">
    <property type="term" value="P:dATP catabolic process"/>
    <property type="evidence" value="ECO:0007669"/>
    <property type="project" value="TreeGrafter"/>
</dbReference>
<evidence type="ECO:0000256" key="4">
    <source>
        <dbReference type="ARBA" id="ARBA00074799"/>
    </source>
</evidence>
<dbReference type="Gene3D" id="1.10.287.1080">
    <property type="entry name" value="MazG-like"/>
    <property type="match status" value="2"/>
</dbReference>
<dbReference type="RefSeq" id="WP_215240398.1">
    <property type="nucleotide sequence ID" value="NZ_CAJRAF010000002.1"/>
</dbReference>
<dbReference type="InterPro" id="IPR004518">
    <property type="entry name" value="MazG-like_dom"/>
</dbReference>
<organism evidence="6 7">
    <name type="scientific">Dyadobacter helix</name>
    <dbReference type="NCBI Taxonomy" id="2822344"/>
    <lineage>
        <taxon>Bacteria</taxon>
        <taxon>Pseudomonadati</taxon>
        <taxon>Bacteroidota</taxon>
        <taxon>Cytophagia</taxon>
        <taxon>Cytophagales</taxon>
        <taxon>Spirosomataceae</taxon>
        <taxon>Dyadobacter</taxon>
    </lineage>
</organism>
<dbReference type="CDD" id="cd11529">
    <property type="entry name" value="NTP-PPase_MazG_Cterm"/>
    <property type="match status" value="1"/>
</dbReference>
<dbReference type="NCBIfam" id="NF007113">
    <property type="entry name" value="PRK09562.1"/>
    <property type="match status" value="1"/>
</dbReference>